<proteinExistence type="predicted"/>
<evidence type="ECO:0000256" key="1">
    <source>
        <dbReference type="SAM" id="SignalP"/>
    </source>
</evidence>
<keyword evidence="1" id="KW-0732">Signal</keyword>
<dbReference type="Pfam" id="PF00326">
    <property type="entry name" value="Peptidase_S9"/>
    <property type="match status" value="1"/>
</dbReference>
<accession>A0ABP9FER4</accession>
<dbReference type="Gene3D" id="2.140.10.30">
    <property type="entry name" value="Dipeptidylpeptidase IV, N-terminal domain"/>
    <property type="match status" value="1"/>
</dbReference>
<gene>
    <name evidence="4" type="ORF">GCM10023333_36660</name>
</gene>
<dbReference type="InterPro" id="IPR029058">
    <property type="entry name" value="AB_hydrolase_fold"/>
</dbReference>
<evidence type="ECO:0000313" key="4">
    <source>
        <dbReference type="EMBL" id="GAA4899667.1"/>
    </source>
</evidence>
<feature type="chain" id="PRO_5045314864" evidence="1">
    <location>
        <begin position="19"/>
        <end position="742"/>
    </location>
</feature>
<protein>
    <submittedName>
        <fullName evidence="4">S9 family peptidase</fullName>
    </submittedName>
</protein>
<dbReference type="RefSeq" id="WP_345336935.1">
    <property type="nucleotide sequence ID" value="NZ_BAABJZ010000102.1"/>
</dbReference>
<name>A0ABP9FER4_9GAMM</name>
<sequence>MKAALFFLLLLVSLSSYAQPLTIERIFADPQLSGTAPRALQYAPDGARITYLQGRADDAQRFDLWEYHIADGENRRLVDADRLHQGEEVLSDEEKARRERQRIYGSGIMEYQWSEDGKALLFPLAGDVFYYDLAEQQARRLTETAAFETDIKVSPQGSHVSFVREQNLFVVDLASGEERQLTRDGAGPIKNGMAEFVAQEEMGRMTGYWWSPDECRIAFIQIDESPVDQVVRSEIYADRISLIQQRYPAAGRPNVAVKLGVVSVASGEVQWLDLGEEPDFYLPRVRWASAEQLSYQWQSRDQQHLALRLIDLSEPTPQARTLLMERSDSWINLHDDLRFLTQSSQWVWSSERDGFKHLYLYDLEGKLIRQLTQGRWVVDRLEAIDEAAGMVYFSGRKDNVLERHLYRVALSGEGEIERISQRPGMHQITMAKDGSGYIDRFSDPRTPPQVSLHDERGKRRYWIAQNRVEAGHPLFPYLADWINPEFGQIHAPEGHTLHYRLYKPADFSPDKRYPALVYLYGGPHAQVVNRGWDKPFHQYLAQQGYVVFSLDNRGSNYRGKAFESALYQQMGTVELADQLTGVAMLRQLPYVDGARIGVFGHSYGGYLSLMAMFKAGDHFAAGIAGAPVTDWRLYDTHYTERYLGDPRQDEAVYQRASVFPYAERLDKPLLIYHGMADDNVLFTHTTRLLKPLQDEGKQFELMTYPGKKHSLRGQATRVHWHTMMADFFERHLQPKRHKASTE</sequence>
<dbReference type="Proteomes" id="UP001499988">
    <property type="component" value="Unassembled WGS sequence"/>
</dbReference>
<evidence type="ECO:0000313" key="5">
    <source>
        <dbReference type="Proteomes" id="UP001499988"/>
    </source>
</evidence>
<organism evidence="4 5">
    <name type="scientific">Ferrimonas pelagia</name>
    <dbReference type="NCBI Taxonomy" id="1177826"/>
    <lineage>
        <taxon>Bacteria</taxon>
        <taxon>Pseudomonadati</taxon>
        <taxon>Pseudomonadota</taxon>
        <taxon>Gammaproteobacteria</taxon>
        <taxon>Alteromonadales</taxon>
        <taxon>Ferrimonadaceae</taxon>
        <taxon>Ferrimonas</taxon>
    </lineage>
</organism>
<keyword evidence="5" id="KW-1185">Reference proteome</keyword>
<dbReference type="SUPFAM" id="SSF82171">
    <property type="entry name" value="DPP6 N-terminal domain-like"/>
    <property type="match status" value="1"/>
</dbReference>
<dbReference type="PANTHER" id="PTHR11731">
    <property type="entry name" value="PROTEASE FAMILY S9B,C DIPEPTIDYL-PEPTIDASE IV-RELATED"/>
    <property type="match status" value="1"/>
</dbReference>
<dbReference type="InterPro" id="IPR050278">
    <property type="entry name" value="Serine_Prot_S9B/DPPIV"/>
</dbReference>
<dbReference type="SUPFAM" id="SSF53474">
    <property type="entry name" value="alpha/beta-Hydrolases"/>
    <property type="match status" value="1"/>
</dbReference>
<dbReference type="PANTHER" id="PTHR11731:SF193">
    <property type="entry name" value="DIPEPTIDYL PEPTIDASE 9"/>
    <property type="match status" value="1"/>
</dbReference>
<evidence type="ECO:0000259" key="3">
    <source>
        <dbReference type="Pfam" id="PF00930"/>
    </source>
</evidence>
<dbReference type="Pfam" id="PF00930">
    <property type="entry name" value="DPPIV_N"/>
    <property type="match status" value="1"/>
</dbReference>
<feature type="signal peptide" evidence="1">
    <location>
        <begin position="1"/>
        <end position="18"/>
    </location>
</feature>
<dbReference type="EMBL" id="BAABJZ010000102">
    <property type="protein sequence ID" value="GAA4899667.1"/>
    <property type="molecule type" value="Genomic_DNA"/>
</dbReference>
<dbReference type="InterPro" id="IPR001375">
    <property type="entry name" value="Peptidase_S9_cat"/>
</dbReference>
<dbReference type="InterPro" id="IPR002469">
    <property type="entry name" value="Peptidase_S9B_N"/>
</dbReference>
<feature type="domain" description="Dipeptidylpeptidase IV N-terminal" evidence="3">
    <location>
        <begin position="116"/>
        <end position="448"/>
    </location>
</feature>
<feature type="domain" description="Peptidase S9 prolyl oligopeptidase catalytic" evidence="2">
    <location>
        <begin position="538"/>
        <end position="733"/>
    </location>
</feature>
<reference evidence="5" key="1">
    <citation type="journal article" date="2019" name="Int. J. Syst. Evol. Microbiol.">
        <title>The Global Catalogue of Microorganisms (GCM) 10K type strain sequencing project: providing services to taxonomists for standard genome sequencing and annotation.</title>
        <authorList>
            <consortium name="The Broad Institute Genomics Platform"/>
            <consortium name="The Broad Institute Genome Sequencing Center for Infectious Disease"/>
            <person name="Wu L."/>
            <person name="Ma J."/>
        </authorList>
    </citation>
    <scope>NUCLEOTIDE SEQUENCE [LARGE SCALE GENOMIC DNA]</scope>
    <source>
        <strain evidence="5">JCM 18401</strain>
    </source>
</reference>
<comment type="caution">
    <text evidence="4">The sequence shown here is derived from an EMBL/GenBank/DDBJ whole genome shotgun (WGS) entry which is preliminary data.</text>
</comment>
<evidence type="ECO:0000259" key="2">
    <source>
        <dbReference type="Pfam" id="PF00326"/>
    </source>
</evidence>
<dbReference type="Gene3D" id="3.40.50.1820">
    <property type="entry name" value="alpha/beta hydrolase"/>
    <property type="match status" value="1"/>
</dbReference>